<evidence type="ECO:0000313" key="2">
    <source>
        <dbReference type="EMBL" id="ERM97571.1"/>
    </source>
</evidence>
<dbReference type="Gramene" id="ERM97571">
    <property type="protein sequence ID" value="ERM97571"/>
    <property type="gene ID" value="AMTR_s00514p00011230"/>
</dbReference>
<protein>
    <submittedName>
        <fullName evidence="2">Uncharacterized protein</fullName>
    </submittedName>
</protein>
<dbReference type="AlphaFoldDB" id="W1NNU3"/>
<accession>W1NNU3</accession>
<dbReference type="HOGENOM" id="CLU_2747482_0_0_1"/>
<gene>
    <name evidence="2" type="ORF">AMTR_s00514p00011230</name>
</gene>
<feature type="region of interest" description="Disordered" evidence="1">
    <location>
        <begin position="22"/>
        <end position="71"/>
    </location>
</feature>
<dbReference type="EMBL" id="KI396042">
    <property type="protein sequence ID" value="ERM97571.1"/>
    <property type="molecule type" value="Genomic_DNA"/>
</dbReference>
<feature type="non-terminal residue" evidence="2">
    <location>
        <position position="1"/>
    </location>
</feature>
<dbReference type="Proteomes" id="UP000017836">
    <property type="component" value="Unassembled WGS sequence"/>
</dbReference>
<evidence type="ECO:0000256" key="1">
    <source>
        <dbReference type="SAM" id="MobiDB-lite"/>
    </source>
</evidence>
<sequence length="71" mass="7747">LVEVSRVSTADPINLVMKRSLLQSSTKKHHDQVSRLPQLGLSSSNNYSPKARSKGVLAPLAHPLSCKKQGR</sequence>
<organism evidence="2 3">
    <name type="scientific">Amborella trichopoda</name>
    <dbReference type="NCBI Taxonomy" id="13333"/>
    <lineage>
        <taxon>Eukaryota</taxon>
        <taxon>Viridiplantae</taxon>
        <taxon>Streptophyta</taxon>
        <taxon>Embryophyta</taxon>
        <taxon>Tracheophyta</taxon>
        <taxon>Spermatophyta</taxon>
        <taxon>Magnoliopsida</taxon>
        <taxon>Amborellales</taxon>
        <taxon>Amborellaceae</taxon>
        <taxon>Amborella</taxon>
    </lineage>
</organism>
<proteinExistence type="predicted"/>
<name>W1NNU3_AMBTC</name>
<reference evidence="3" key="1">
    <citation type="journal article" date="2013" name="Science">
        <title>The Amborella genome and the evolution of flowering plants.</title>
        <authorList>
            <consortium name="Amborella Genome Project"/>
        </authorList>
    </citation>
    <scope>NUCLEOTIDE SEQUENCE [LARGE SCALE GENOMIC DNA]</scope>
</reference>
<evidence type="ECO:0000313" key="3">
    <source>
        <dbReference type="Proteomes" id="UP000017836"/>
    </source>
</evidence>
<keyword evidence="3" id="KW-1185">Reference proteome</keyword>